<sequence length="414" mass="46325">MKRKEKMRRPVISFFCLSIIFFLGTKGLKTAEVYLDVSRSSAEKISVVLTPFSGDQDGKIREILFSDLQRSGLFSPFLSESTESPGAELSIRANCSLKSGLFYLEARVYNITGNRYLFGKRYQGEYFQIRTIIHIFTNDIVERITGEEGIALTRIAFISDESGSKEVYLADYDGQNKKKITSDKVIVTSPNWSADGKSLIYLSYLNYRTELFLHNLKNNERRSLSSYPGLNAFANVSKRGEIALTLSKDGDPEIYLMDGNGFNLRRLTDHQGVDASPSWSPDGESLAFVSDRGGSPQIYILQKSTKKARRVTYQGSYNTSPAWSPRGNLIAYSSGLEGKFEIALLNLGDGKVEILTSGQGNKEDPSWAPNGRQIVFSKRVGYKSNLHILDIYTKESYPLIEGKGNYTSPAWSPK</sequence>
<gene>
    <name evidence="2" type="ORF">COZ37_02340</name>
</gene>
<dbReference type="PANTHER" id="PTHR36842:SF1">
    <property type="entry name" value="PROTEIN TOLB"/>
    <property type="match status" value="1"/>
</dbReference>
<evidence type="ECO:0000313" key="2">
    <source>
        <dbReference type="EMBL" id="PIX77506.1"/>
    </source>
</evidence>
<dbReference type="Proteomes" id="UP000229703">
    <property type="component" value="Unassembled WGS sequence"/>
</dbReference>
<comment type="similarity">
    <text evidence="1">Belongs to the TolB family.</text>
</comment>
<dbReference type="SUPFAM" id="SSF69304">
    <property type="entry name" value="Tricorn protease N-terminal domain"/>
    <property type="match status" value="1"/>
</dbReference>
<dbReference type="Gene3D" id="3.40.50.10070">
    <property type="entry name" value="TolB, N-terminal domain"/>
    <property type="match status" value="1"/>
</dbReference>
<dbReference type="InterPro" id="IPR011659">
    <property type="entry name" value="WD40"/>
</dbReference>
<name>A0A2M7M496_9BACT</name>
<dbReference type="AlphaFoldDB" id="A0A2M7M496"/>
<reference evidence="3" key="1">
    <citation type="submission" date="2017-09" db="EMBL/GenBank/DDBJ databases">
        <title>Depth-based differentiation of microbial function through sediment-hosted aquifers and enrichment of novel symbionts in the deep terrestrial subsurface.</title>
        <authorList>
            <person name="Probst A.J."/>
            <person name="Ladd B."/>
            <person name="Jarett J.K."/>
            <person name="Geller-Mcgrath D.E."/>
            <person name="Sieber C.M.K."/>
            <person name="Emerson J.B."/>
            <person name="Anantharaman K."/>
            <person name="Thomas B.C."/>
            <person name="Malmstrom R."/>
            <person name="Stieglmeier M."/>
            <person name="Klingl A."/>
            <person name="Woyke T."/>
            <person name="Ryan C.M."/>
            <person name="Banfield J.F."/>
        </authorList>
    </citation>
    <scope>NUCLEOTIDE SEQUENCE [LARGE SCALE GENOMIC DNA]</scope>
</reference>
<dbReference type="Gene3D" id="2.120.10.30">
    <property type="entry name" value="TolB, C-terminal domain"/>
    <property type="match status" value="1"/>
</dbReference>
<dbReference type="Pfam" id="PF07676">
    <property type="entry name" value="PD40"/>
    <property type="match status" value="4"/>
</dbReference>
<evidence type="ECO:0008006" key="4">
    <source>
        <dbReference type="Google" id="ProtNLM"/>
    </source>
</evidence>
<evidence type="ECO:0000313" key="3">
    <source>
        <dbReference type="Proteomes" id="UP000229703"/>
    </source>
</evidence>
<dbReference type="InterPro" id="IPR011042">
    <property type="entry name" value="6-blade_b-propeller_TolB-like"/>
</dbReference>
<proteinExistence type="inferred from homology"/>
<evidence type="ECO:0000256" key="1">
    <source>
        <dbReference type="ARBA" id="ARBA00009820"/>
    </source>
</evidence>
<protein>
    <recommendedName>
        <fullName evidence="4">Tol-Pal system beta propeller repeat protein TolB</fullName>
    </recommendedName>
</protein>
<accession>A0A2M7M496</accession>
<dbReference type="PANTHER" id="PTHR36842">
    <property type="entry name" value="PROTEIN TOLB HOMOLOG"/>
    <property type="match status" value="1"/>
</dbReference>
<comment type="caution">
    <text evidence="2">The sequence shown here is derived from an EMBL/GenBank/DDBJ whole genome shotgun (WGS) entry which is preliminary data.</text>
</comment>
<dbReference type="SUPFAM" id="SSF52964">
    <property type="entry name" value="TolB, N-terminal domain"/>
    <property type="match status" value="1"/>
</dbReference>
<dbReference type="EMBL" id="PFJK01000100">
    <property type="protein sequence ID" value="PIX77506.1"/>
    <property type="molecule type" value="Genomic_DNA"/>
</dbReference>
<organism evidence="2 3">
    <name type="scientific">bacterium (Candidatus Ratteibacteria) CG_4_10_14_3_um_filter_41_18</name>
    <dbReference type="NCBI Taxonomy" id="2014287"/>
    <lineage>
        <taxon>Bacteria</taxon>
        <taxon>Candidatus Ratteibacteria</taxon>
    </lineage>
</organism>